<sequence length="161" mass="18516">MDVNAEINGWKIFVHPCFSSQLEALIEEVEVLKEKYPEGFQKKAATKLLAAVLKVIHSEICADPTQVKFRQGSTLGDANKHWFRAKFLMQYRLFFRYSEPHKTIILAWINDAETKRAYGSKRDAYKVFATMLASGHPPSDWDELLGQSRVDHLFIQGVSQR</sequence>
<dbReference type="OrthoDB" id="515905at2"/>
<dbReference type="EMBL" id="MLFR01000018">
    <property type="protein sequence ID" value="ORM68088.1"/>
    <property type="molecule type" value="Genomic_DNA"/>
</dbReference>
<dbReference type="Pfam" id="PF11663">
    <property type="entry name" value="Toxin_YhaV"/>
    <property type="match status" value="1"/>
</dbReference>
<dbReference type="GO" id="GO:0110001">
    <property type="term" value="C:toxin-antitoxin complex"/>
    <property type="evidence" value="ECO:0007669"/>
    <property type="project" value="InterPro"/>
</dbReference>
<comment type="caution">
    <text evidence="1">The sequence shown here is derived from an EMBL/GenBank/DDBJ whole genome shotgun (WGS) entry which is preliminary data.</text>
</comment>
<dbReference type="RefSeq" id="WP_084935776.1">
    <property type="nucleotide sequence ID" value="NZ_MLFR01000018.1"/>
</dbReference>
<gene>
    <name evidence="1" type="ORF">HA51_16695</name>
</gene>
<proteinExistence type="predicted"/>
<evidence type="ECO:0000313" key="2">
    <source>
        <dbReference type="Proteomes" id="UP000193558"/>
    </source>
</evidence>
<dbReference type="Proteomes" id="UP000193558">
    <property type="component" value="Unassembled WGS sequence"/>
</dbReference>
<accession>A0A1X1CUJ4</accession>
<evidence type="ECO:0000313" key="1">
    <source>
        <dbReference type="EMBL" id="ORM68088.1"/>
    </source>
</evidence>
<organism evidence="1 2">
    <name type="scientific">Pantoea rwandensis</name>
    <dbReference type="NCBI Taxonomy" id="1076550"/>
    <lineage>
        <taxon>Bacteria</taxon>
        <taxon>Pseudomonadati</taxon>
        <taxon>Pseudomonadota</taxon>
        <taxon>Gammaproteobacteria</taxon>
        <taxon>Enterobacterales</taxon>
        <taxon>Erwiniaceae</taxon>
        <taxon>Pantoea</taxon>
    </lineage>
</organism>
<reference evidence="1 2" key="1">
    <citation type="journal article" date="2017" name="Antonie Van Leeuwenhoek">
        <title>Phylogenomic resolution of the bacterial genus Pantoea and its relationship with Erwinia and Tatumella.</title>
        <authorList>
            <person name="Palmer M."/>
            <person name="Steenkamp E.T."/>
            <person name="Coetzee M.P."/>
            <person name="Chan W.Y."/>
            <person name="van Zyl E."/>
            <person name="De Maayer P."/>
            <person name="Coutinho T.A."/>
            <person name="Blom J."/>
            <person name="Smits T.H."/>
            <person name="Duffy B."/>
            <person name="Venter S.N."/>
        </authorList>
    </citation>
    <scope>NUCLEOTIDE SEQUENCE [LARGE SCALE GENOMIC DNA]</scope>
    <source>
        <strain evidence="1 2">LMG 26275</strain>
    </source>
</reference>
<dbReference type="AlphaFoldDB" id="A0A1X1CUJ4"/>
<dbReference type="InterPro" id="IPR021679">
    <property type="entry name" value="Toxin_endonuclease_YhaV"/>
</dbReference>
<dbReference type="GO" id="GO:0004540">
    <property type="term" value="F:RNA nuclease activity"/>
    <property type="evidence" value="ECO:0007669"/>
    <property type="project" value="InterPro"/>
</dbReference>
<name>A0A1X1CUJ4_9GAMM</name>
<protein>
    <submittedName>
        <fullName evidence="1">Toxin YhaV</fullName>
    </submittedName>
</protein>